<dbReference type="AlphaFoldDB" id="A0A1Y6EUZ9"/>
<protein>
    <submittedName>
        <fullName evidence="2">Uncharacterized protein</fullName>
    </submittedName>
</protein>
<dbReference type="EMBL" id="FXWH01000001">
    <property type="protein sequence ID" value="SMQ65071.1"/>
    <property type="molecule type" value="Genomic_DNA"/>
</dbReference>
<keyword evidence="1" id="KW-0812">Transmembrane</keyword>
<proteinExistence type="predicted"/>
<organism evidence="2 3">
    <name type="scientific">Pseudidiomarina planktonica</name>
    <dbReference type="NCBI Taxonomy" id="1323738"/>
    <lineage>
        <taxon>Bacteria</taxon>
        <taxon>Pseudomonadati</taxon>
        <taxon>Pseudomonadota</taxon>
        <taxon>Gammaproteobacteria</taxon>
        <taxon>Alteromonadales</taxon>
        <taxon>Idiomarinaceae</taxon>
        <taxon>Pseudidiomarina</taxon>
    </lineage>
</organism>
<keyword evidence="1" id="KW-0472">Membrane</keyword>
<accession>A0A1Y6EUZ9</accession>
<sequence length="129" mass="14516">MEQKVIQTMNNEEILVPLIVFTSIVVLIGLMLAYQLLKKRQFIKLLEQHGDMQPEAIEAVGRFFFASQNDLRKGAFLLVIALAIWGFSFLVEFRSGGNLDLNQALNGIALFPCFSGLAYLLLFYASRGK</sequence>
<reference evidence="3" key="1">
    <citation type="submission" date="2017-04" db="EMBL/GenBank/DDBJ databases">
        <authorList>
            <person name="Varghese N."/>
            <person name="Submissions S."/>
        </authorList>
    </citation>
    <scope>NUCLEOTIDE SEQUENCE [LARGE SCALE GENOMIC DNA]</scope>
</reference>
<name>A0A1Y6EUZ9_9GAMM</name>
<evidence type="ECO:0000313" key="2">
    <source>
        <dbReference type="EMBL" id="SMQ65071.1"/>
    </source>
</evidence>
<feature type="transmembrane region" description="Helical" evidence="1">
    <location>
        <begin position="14"/>
        <end position="37"/>
    </location>
</feature>
<evidence type="ECO:0000256" key="1">
    <source>
        <dbReference type="SAM" id="Phobius"/>
    </source>
</evidence>
<gene>
    <name evidence="2" type="ORF">SAMN06297229_1174</name>
</gene>
<feature type="transmembrane region" description="Helical" evidence="1">
    <location>
        <begin position="74"/>
        <end position="91"/>
    </location>
</feature>
<feature type="transmembrane region" description="Helical" evidence="1">
    <location>
        <begin position="103"/>
        <end position="125"/>
    </location>
</feature>
<keyword evidence="1" id="KW-1133">Transmembrane helix</keyword>
<dbReference type="Proteomes" id="UP000194450">
    <property type="component" value="Unassembled WGS sequence"/>
</dbReference>
<keyword evidence="3" id="KW-1185">Reference proteome</keyword>
<evidence type="ECO:0000313" key="3">
    <source>
        <dbReference type="Proteomes" id="UP000194450"/>
    </source>
</evidence>